<dbReference type="InterPro" id="IPR000340">
    <property type="entry name" value="Dual-sp_phosphatase_cat-dom"/>
</dbReference>
<dbReference type="PROSITE" id="PS50056">
    <property type="entry name" value="TYR_PHOSPHATASE_2"/>
    <property type="match status" value="1"/>
</dbReference>
<keyword evidence="4" id="KW-0963">Cytoplasm</keyword>
<dbReference type="KEGG" id="nnu:104593095"/>
<evidence type="ECO:0000256" key="1">
    <source>
        <dbReference type="ARBA" id="ARBA00004123"/>
    </source>
</evidence>
<dbReference type="PROSITE" id="PS50054">
    <property type="entry name" value="TYR_PHOSPHATASE_DUAL"/>
    <property type="match status" value="1"/>
</dbReference>
<evidence type="ECO:0000256" key="3">
    <source>
        <dbReference type="ARBA" id="ARBA00008601"/>
    </source>
</evidence>
<keyword evidence="7" id="KW-0539">Nucleus</keyword>
<evidence type="ECO:0000313" key="14">
    <source>
        <dbReference type="RefSeq" id="XP_010251080.1"/>
    </source>
</evidence>
<dbReference type="InterPro" id="IPR000387">
    <property type="entry name" value="Tyr_Pase_dom"/>
</dbReference>
<comment type="subcellular location">
    <subcellularLocation>
        <location evidence="2">Cytoplasm</location>
    </subcellularLocation>
    <subcellularLocation>
        <location evidence="1">Nucleus</location>
    </subcellularLocation>
</comment>
<dbReference type="InterPro" id="IPR020422">
    <property type="entry name" value="TYR_PHOSPHATASE_DUAL_dom"/>
</dbReference>
<dbReference type="RefSeq" id="XP_010251080.1">
    <property type="nucleotide sequence ID" value="XM_010252778.2"/>
</dbReference>
<dbReference type="GO" id="GO:0017017">
    <property type="term" value="F:MAP kinase tyrosine/serine/threonine phosphatase activity"/>
    <property type="evidence" value="ECO:0000318"/>
    <property type="project" value="GO_Central"/>
</dbReference>
<dbReference type="Gene3D" id="3.90.190.10">
    <property type="entry name" value="Protein tyrosine phosphatase superfamily"/>
    <property type="match status" value="1"/>
</dbReference>
<evidence type="ECO:0000313" key="17">
    <source>
        <dbReference type="RefSeq" id="XP_019052540.1"/>
    </source>
</evidence>
<comment type="catalytic activity">
    <reaction evidence="10">
        <text>O-phospho-L-tyrosyl-[protein] + H2O = L-tyrosyl-[protein] + phosphate</text>
        <dbReference type="Rhea" id="RHEA:10684"/>
        <dbReference type="Rhea" id="RHEA-COMP:10136"/>
        <dbReference type="Rhea" id="RHEA-COMP:20101"/>
        <dbReference type="ChEBI" id="CHEBI:15377"/>
        <dbReference type="ChEBI" id="CHEBI:43474"/>
        <dbReference type="ChEBI" id="CHEBI:46858"/>
        <dbReference type="ChEBI" id="CHEBI:61978"/>
        <dbReference type="EC" id="3.1.3.48"/>
    </reaction>
</comment>
<evidence type="ECO:0000256" key="6">
    <source>
        <dbReference type="ARBA" id="ARBA00022912"/>
    </source>
</evidence>
<dbReference type="eggNOG" id="KOG1716">
    <property type="taxonomic scope" value="Eukaryota"/>
</dbReference>
<evidence type="ECO:0000256" key="10">
    <source>
        <dbReference type="ARBA" id="ARBA00051722"/>
    </source>
</evidence>
<evidence type="ECO:0000259" key="11">
    <source>
        <dbReference type="PROSITE" id="PS50054"/>
    </source>
</evidence>
<comment type="catalytic activity">
    <reaction evidence="8">
        <text>O-phospho-L-seryl-[protein] + H2O = L-seryl-[protein] + phosphate</text>
        <dbReference type="Rhea" id="RHEA:20629"/>
        <dbReference type="Rhea" id="RHEA-COMP:9863"/>
        <dbReference type="Rhea" id="RHEA-COMP:11604"/>
        <dbReference type="ChEBI" id="CHEBI:15377"/>
        <dbReference type="ChEBI" id="CHEBI:29999"/>
        <dbReference type="ChEBI" id="CHEBI:43474"/>
        <dbReference type="ChEBI" id="CHEBI:83421"/>
        <dbReference type="EC" id="3.1.3.16"/>
    </reaction>
</comment>
<feature type="domain" description="Tyrosine specific protein phosphatases" evidence="12">
    <location>
        <begin position="95"/>
        <end position="153"/>
    </location>
</feature>
<dbReference type="GO" id="GO:0005634">
    <property type="term" value="C:nucleus"/>
    <property type="evidence" value="ECO:0007669"/>
    <property type="project" value="UniProtKB-SubCell"/>
</dbReference>
<dbReference type="OrthoDB" id="10252009at2759"/>
<proteinExistence type="inferred from homology"/>
<organism evidence="13 17">
    <name type="scientific">Nelumbo nucifera</name>
    <name type="common">Sacred lotus</name>
    <dbReference type="NCBI Taxonomy" id="4432"/>
    <lineage>
        <taxon>Eukaryota</taxon>
        <taxon>Viridiplantae</taxon>
        <taxon>Streptophyta</taxon>
        <taxon>Embryophyta</taxon>
        <taxon>Tracheophyta</taxon>
        <taxon>Spermatophyta</taxon>
        <taxon>Magnoliopsida</taxon>
        <taxon>Proteales</taxon>
        <taxon>Nelumbonaceae</taxon>
        <taxon>Nelumbo</taxon>
    </lineage>
</organism>
<keyword evidence="5" id="KW-0378">Hydrolase</keyword>
<dbReference type="GO" id="GO:0043409">
    <property type="term" value="P:negative regulation of MAPK cascade"/>
    <property type="evidence" value="ECO:0000318"/>
    <property type="project" value="GO_Central"/>
</dbReference>
<dbReference type="SUPFAM" id="SSF52799">
    <property type="entry name" value="(Phosphotyrosine protein) phosphatases II"/>
    <property type="match status" value="1"/>
</dbReference>
<name>A0A1U8Q3C8_NELNU</name>
<accession>A0A1U8Q3C8</accession>
<keyword evidence="6" id="KW-0904">Protein phosphatase</keyword>
<evidence type="ECO:0000256" key="4">
    <source>
        <dbReference type="ARBA" id="ARBA00022490"/>
    </source>
</evidence>
<dbReference type="GO" id="GO:0005737">
    <property type="term" value="C:cytoplasm"/>
    <property type="evidence" value="ECO:0000318"/>
    <property type="project" value="GO_Central"/>
</dbReference>
<evidence type="ECO:0000313" key="13">
    <source>
        <dbReference type="Proteomes" id="UP000189703"/>
    </source>
</evidence>
<evidence type="ECO:0000313" key="16">
    <source>
        <dbReference type="RefSeq" id="XP_010251082.1"/>
    </source>
</evidence>
<dbReference type="GO" id="GO:0004722">
    <property type="term" value="F:protein serine/threonine phosphatase activity"/>
    <property type="evidence" value="ECO:0007669"/>
    <property type="project" value="UniProtKB-EC"/>
</dbReference>
<dbReference type="OMA" id="MSIHFQA"/>
<dbReference type="PANTHER" id="PTHR10159">
    <property type="entry name" value="DUAL SPECIFICITY PROTEIN PHOSPHATASE"/>
    <property type="match status" value="1"/>
</dbReference>
<dbReference type="RefSeq" id="XP_010251082.1">
    <property type="nucleotide sequence ID" value="XM_010252780.2"/>
</dbReference>
<dbReference type="GO" id="GO:0008330">
    <property type="term" value="F:protein tyrosine/threonine phosphatase activity"/>
    <property type="evidence" value="ECO:0000318"/>
    <property type="project" value="GO_Central"/>
</dbReference>
<dbReference type="GO" id="GO:0033550">
    <property type="term" value="F:MAP kinase tyrosine phosphatase activity"/>
    <property type="evidence" value="ECO:0000318"/>
    <property type="project" value="GO_Central"/>
</dbReference>
<dbReference type="CDD" id="cd14498">
    <property type="entry name" value="DSP"/>
    <property type="match status" value="1"/>
</dbReference>
<protein>
    <submittedName>
        <fullName evidence="14 15">Dual specificity protein phosphatase 1-like</fullName>
    </submittedName>
</protein>
<evidence type="ECO:0000256" key="8">
    <source>
        <dbReference type="ARBA" id="ARBA00047761"/>
    </source>
</evidence>
<evidence type="ECO:0000256" key="2">
    <source>
        <dbReference type="ARBA" id="ARBA00004496"/>
    </source>
</evidence>
<evidence type="ECO:0000259" key="12">
    <source>
        <dbReference type="PROSITE" id="PS50056"/>
    </source>
</evidence>
<reference evidence="14 15" key="1">
    <citation type="submission" date="2025-04" db="UniProtKB">
        <authorList>
            <consortium name="RefSeq"/>
        </authorList>
    </citation>
    <scope>IDENTIFICATION</scope>
</reference>
<dbReference type="SMART" id="SM00195">
    <property type="entry name" value="DSPc"/>
    <property type="match status" value="1"/>
</dbReference>
<evidence type="ECO:0000256" key="7">
    <source>
        <dbReference type="ARBA" id="ARBA00023242"/>
    </source>
</evidence>
<evidence type="ECO:0000256" key="5">
    <source>
        <dbReference type="ARBA" id="ARBA00022801"/>
    </source>
</evidence>
<dbReference type="GO" id="GO:0007165">
    <property type="term" value="P:signal transduction"/>
    <property type="evidence" value="ECO:0000318"/>
    <property type="project" value="GO_Central"/>
</dbReference>
<dbReference type="RefSeq" id="XP_019052540.1">
    <property type="nucleotide sequence ID" value="XM_019196995.1"/>
</dbReference>
<dbReference type="Pfam" id="PF00782">
    <property type="entry name" value="DSPc"/>
    <property type="match status" value="1"/>
</dbReference>
<comment type="catalytic activity">
    <reaction evidence="9">
        <text>O-phospho-L-threonyl-[protein] + H2O = L-threonyl-[protein] + phosphate</text>
        <dbReference type="Rhea" id="RHEA:47004"/>
        <dbReference type="Rhea" id="RHEA-COMP:11060"/>
        <dbReference type="Rhea" id="RHEA-COMP:11605"/>
        <dbReference type="ChEBI" id="CHEBI:15377"/>
        <dbReference type="ChEBI" id="CHEBI:30013"/>
        <dbReference type="ChEBI" id="CHEBI:43474"/>
        <dbReference type="ChEBI" id="CHEBI:61977"/>
        <dbReference type="EC" id="3.1.3.16"/>
    </reaction>
</comment>
<comment type="similarity">
    <text evidence="3">Belongs to the protein-tyrosine phosphatase family. Non-receptor class dual specificity subfamily.</text>
</comment>
<feature type="domain" description="Tyrosine-protein phosphatase" evidence="11">
    <location>
        <begin position="30"/>
        <end position="174"/>
    </location>
</feature>
<evidence type="ECO:0000256" key="9">
    <source>
        <dbReference type="ARBA" id="ARBA00048336"/>
    </source>
</evidence>
<dbReference type="InterPro" id="IPR029021">
    <property type="entry name" value="Prot-tyrosine_phosphatase-like"/>
</dbReference>
<keyword evidence="13" id="KW-1185">Reference proteome</keyword>
<dbReference type="Proteomes" id="UP000189703">
    <property type="component" value="Unplaced"/>
</dbReference>
<dbReference type="AlphaFoldDB" id="A0A1U8Q3C8"/>
<dbReference type="PANTHER" id="PTHR10159:SF511">
    <property type="entry name" value="DUAL SPECIFICITY PROTEIN PHOSPHATASE 1"/>
    <property type="match status" value="1"/>
</dbReference>
<dbReference type="FunFam" id="3.90.190.10:FF:000056">
    <property type="entry name" value="Dual specificity phosphatase 12"/>
    <property type="match status" value="1"/>
</dbReference>
<dbReference type="STRING" id="4432.A0A1U8Q3C8"/>
<evidence type="ECO:0000313" key="15">
    <source>
        <dbReference type="RefSeq" id="XP_010251081.1"/>
    </source>
</evidence>
<dbReference type="RefSeq" id="XP_010251081.1">
    <property type="nucleotide sequence ID" value="XM_010252779.2"/>
</dbReference>
<gene>
    <name evidence="14 15 16 17" type="primary">LOC104593095</name>
</gene>
<dbReference type="GeneID" id="104593095"/>
<sequence>MDHFEQVYRNQISALARLVCAVKCVKDDTVPCRIEEGLFLGSLGAASNKNVLKGLNVTHILTVANLPAQSSLLLTSDFMCKTVEVADKEDMDIVQHFDECFNFIDEAKRVGGGVLIHCFMGRSRSVTVVVAYLMKKHHMCLSQALDYVKSKRPQAAPNPGFMLQLLNFEKSLRGES</sequence>